<dbReference type="EMBL" id="BAABME010018557">
    <property type="protein sequence ID" value="GAA0154240.1"/>
    <property type="molecule type" value="Genomic_DNA"/>
</dbReference>
<keyword evidence="2" id="KW-1185">Reference proteome</keyword>
<dbReference type="Proteomes" id="UP001454036">
    <property type="component" value="Unassembled WGS sequence"/>
</dbReference>
<name>A0AAV3PR96_LITER</name>
<proteinExistence type="predicted"/>
<dbReference type="InterPro" id="IPR036397">
    <property type="entry name" value="RNaseH_sf"/>
</dbReference>
<sequence>MKDGLEATLGQSLWPTLVKYALSYVKKYVACQRLGNAPQEHASALTSLNQEESHSKWKKRRKMGKELPTVLWSLRSTPNQATGEAPFSLVYGTGAVLPAEVGFPTYRQAGFDEEKNDQRLKELLNFTNELRDEAL</sequence>
<protein>
    <submittedName>
        <fullName evidence="1">Uncharacterized protein</fullName>
    </submittedName>
</protein>
<organism evidence="1 2">
    <name type="scientific">Lithospermum erythrorhizon</name>
    <name type="common">Purple gromwell</name>
    <name type="synonym">Lithospermum officinale var. erythrorhizon</name>
    <dbReference type="NCBI Taxonomy" id="34254"/>
    <lineage>
        <taxon>Eukaryota</taxon>
        <taxon>Viridiplantae</taxon>
        <taxon>Streptophyta</taxon>
        <taxon>Embryophyta</taxon>
        <taxon>Tracheophyta</taxon>
        <taxon>Spermatophyta</taxon>
        <taxon>Magnoliopsida</taxon>
        <taxon>eudicotyledons</taxon>
        <taxon>Gunneridae</taxon>
        <taxon>Pentapetalae</taxon>
        <taxon>asterids</taxon>
        <taxon>lamiids</taxon>
        <taxon>Boraginales</taxon>
        <taxon>Boraginaceae</taxon>
        <taxon>Boraginoideae</taxon>
        <taxon>Lithospermeae</taxon>
        <taxon>Lithospermum</taxon>
    </lineage>
</organism>
<dbReference type="PANTHER" id="PTHR48475">
    <property type="entry name" value="RIBONUCLEASE H"/>
    <property type="match status" value="1"/>
</dbReference>
<accession>A0AAV3PR96</accession>
<dbReference type="GO" id="GO:0003676">
    <property type="term" value="F:nucleic acid binding"/>
    <property type="evidence" value="ECO:0007669"/>
    <property type="project" value="InterPro"/>
</dbReference>
<evidence type="ECO:0000313" key="1">
    <source>
        <dbReference type="EMBL" id="GAA0154240.1"/>
    </source>
</evidence>
<evidence type="ECO:0000313" key="2">
    <source>
        <dbReference type="Proteomes" id="UP001454036"/>
    </source>
</evidence>
<comment type="caution">
    <text evidence="1">The sequence shown here is derived from an EMBL/GenBank/DDBJ whole genome shotgun (WGS) entry which is preliminary data.</text>
</comment>
<gene>
    <name evidence="1" type="ORF">LIER_37832</name>
</gene>
<dbReference type="AlphaFoldDB" id="A0AAV3PR96"/>
<reference evidence="1 2" key="1">
    <citation type="submission" date="2024-01" db="EMBL/GenBank/DDBJ databases">
        <title>The complete chloroplast genome sequence of Lithospermum erythrorhizon: insights into the phylogenetic relationship among Boraginaceae species and the maternal lineages of purple gromwells.</title>
        <authorList>
            <person name="Okada T."/>
            <person name="Watanabe K."/>
        </authorList>
    </citation>
    <scope>NUCLEOTIDE SEQUENCE [LARGE SCALE GENOMIC DNA]</scope>
</reference>
<dbReference type="PANTHER" id="PTHR48475:SF2">
    <property type="entry name" value="RIBONUCLEASE H"/>
    <property type="match status" value="1"/>
</dbReference>
<dbReference type="Gene3D" id="3.30.420.10">
    <property type="entry name" value="Ribonuclease H-like superfamily/Ribonuclease H"/>
    <property type="match status" value="1"/>
</dbReference>